<feature type="region of interest" description="Disordered" evidence="5">
    <location>
        <begin position="711"/>
        <end position="770"/>
    </location>
</feature>
<evidence type="ECO:0000256" key="4">
    <source>
        <dbReference type="PROSITE-ProRule" id="PRU00723"/>
    </source>
</evidence>
<dbReference type="SUPFAM" id="SSF90229">
    <property type="entry name" value="CCCH zinc finger"/>
    <property type="match status" value="1"/>
</dbReference>
<evidence type="ECO:0000313" key="8">
    <source>
        <dbReference type="Proteomes" id="UP000236333"/>
    </source>
</evidence>
<feature type="domain" description="C3H1-type" evidence="6">
    <location>
        <begin position="507"/>
        <end position="534"/>
    </location>
</feature>
<dbReference type="InterPro" id="IPR000571">
    <property type="entry name" value="Znf_CCCH"/>
</dbReference>
<dbReference type="PROSITE" id="PS50103">
    <property type="entry name" value="ZF_C3H1"/>
    <property type="match status" value="1"/>
</dbReference>
<feature type="zinc finger region" description="C3H1-type" evidence="4">
    <location>
        <begin position="507"/>
        <end position="534"/>
    </location>
</feature>
<dbReference type="SMART" id="SM00356">
    <property type="entry name" value="ZnF_C3H1"/>
    <property type="match status" value="1"/>
</dbReference>
<comment type="caution">
    <text evidence="7">The sequence shown here is derived from an EMBL/GenBank/DDBJ whole genome shotgun (WGS) entry which is preliminary data.</text>
</comment>
<dbReference type="Proteomes" id="UP000236333">
    <property type="component" value="Unassembled WGS sequence"/>
</dbReference>
<dbReference type="GO" id="GO:0008270">
    <property type="term" value="F:zinc ion binding"/>
    <property type="evidence" value="ECO:0007669"/>
    <property type="project" value="UniProtKB-KW"/>
</dbReference>
<dbReference type="Pfam" id="PF00642">
    <property type="entry name" value="zf-CCCH"/>
    <property type="match status" value="1"/>
</dbReference>
<keyword evidence="2 4" id="KW-0863">Zinc-finger</keyword>
<evidence type="ECO:0000313" key="7">
    <source>
        <dbReference type="EMBL" id="PNH00417.1"/>
    </source>
</evidence>
<evidence type="ECO:0000256" key="5">
    <source>
        <dbReference type="SAM" id="MobiDB-lite"/>
    </source>
</evidence>
<proteinExistence type="predicted"/>
<dbReference type="AlphaFoldDB" id="A0A2J7ZJH9"/>
<dbReference type="InterPro" id="IPR036855">
    <property type="entry name" value="Znf_CCCH_sf"/>
</dbReference>
<dbReference type="OrthoDB" id="539213at2759"/>
<evidence type="ECO:0000259" key="6">
    <source>
        <dbReference type="PROSITE" id="PS50103"/>
    </source>
</evidence>
<protein>
    <recommendedName>
        <fullName evidence="6">C3H1-type domain-containing protein</fullName>
    </recommendedName>
</protein>
<feature type="region of interest" description="Disordered" evidence="5">
    <location>
        <begin position="1"/>
        <end position="20"/>
    </location>
</feature>
<keyword evidence="3 4" id="KW-0862">Zinc</keyword>
<keyword evidence="1 4" id="KW-0479">Metal-binding</keyword>
<reference evidence="7 8" key="1">
    <citation type="journal article" date="2017" name="Mol. Biol. Evol.">
        <title>The 4-celled Tetrabaena socialis nuclear genome reveals the essential components for genetic control of cell number at the origin of multicellularity in the volvocine lineage.</title>
        <authorList>
            <person name="Featherston J."/>
            <person name="Arakaki Y."/>
            <person name="Hanschen E.R."/>
            <person name="Ferris P.J."/>
            <person name="Michod R.E."/>
            <person name="Olson B.J.S.C."/>
            <person name="Nozaki H."/>
            <person name="Durand P.M."/>
        </authorList>
    </citation>
    <scope>NUCLEOTIDE SEQUENCE [LARGE SCALE GENOMIC DNA]</scope>
    <source>
        <strain evidence="7 8">NIES-571</strain>
    </source>
</reference>
<evidence type="ECO:0000256" key="3">
    <source>
        <dbReference type="ARBA" id="ARBA00022833"/>
    </source>
</evidence>
<sequence length="770" mass="77991">MEPATSGAGQPPAEGAYGHLDTEDKRVKELTEGILYDFLPAALNVMLPRCEEELDADRCRAVASAALAVSALMNAPPGFLEFLLCVPWRKLSQLYPKSDTIDKLVSNLQVTDEERRKLVNTRIEPALMGSVLDFLYKDKHLDSVPPLLQLTPVNPLQPALARVVYVHICLLLETEAQASPTRSLVWRAEQCLREWDRLEKAGLTQGAGVLDPRHVVSLQLWAKTADSDLYLAEALHGQALPPTKSLQEVVVGAVTYSPGGLPILGRPVSAEVVAALEQAITLSSLPSPLLAHIVRSVVANATAELGAAARLRELVGAKGAALGGGGTSEAAAALSEALRAAEPFRARLGPELEAAQELRGKWMQRASAVEKLEAAVDEGRPLGLGGGGGGMGMGGPGMVTGRQSLQLAPGVGSQQGGGGGGGGGVVRSSFWAPPAFQASAELGAEGGGGGGSVQQAVDWAAAAQGDLGAIQMLHLSQQAVAGLAGGGGGGMLRGGSGGAGGAGGGGSSASRVCRFHLQGYCRDGERCRFAHAGGGAGGGGGGPAAAAVQLLQLPSPQHAHMQGGGGSATAGVGQSSAVGSFAFGAPGAEAFAPMGGLGRGGGGAGGGGGEALEALGGSAPRSPRMRPGSATALQAGSMGGLPAAIALLERSHQLAGAAQQAQQQAQAQGHHLSLHYHHYNPHLQQQLQQQQQQQQAVQLRDSATGATYTAVLTVSPPSPGGGGMLAPALPSPTAHQQQQQLVLPDDLTFSPPSNPSTPGVAVGMHAQPRK</sequence>
<dbReference type="Gene3D" id="4.10.1000.10">
    <property type="entry name" value="Zinc finger, CCCH-type"/>
    <property type="match status" value="1"/>
</dbReference>
<dbReference type="EMBL" id="PGGS01001420">
    <property type="protein sequence ID" value="PNH00417.1"/>
    <property type="molecule type" value="Genomic_DNA"/>
</dbReference>
<gene>
    <name evidence="7" type="ORF">TSOC_013761</name>
</gene>
<evidence type="ECO:0000256" key="2">
    <source>
        <dbReference type="ARBA" id="ARBA00022771"/>
    </source>
</evidence>
<organism evidence="7 8">
    <name type="scientific">Tetrabaena socialis</name>
    <dbReference type="NCBI Taxonomy" id="47790"/>
    <lineage>
        <taxon>Eukaryota</taxon>
        <taxon>Viridiplantae</taxon>
        <taxon>Chlorophyta</taxon>
        <taxon>core chlorophytes</taxon>
        <taxon>Chlorophyceae</taxon>
        <taxon>CS clade</taxon>
        <taxon>Chlamydomonadales</taxon>
        <taxon>Tetrabaenaceae</taxon>
        <taxon>Tetrabaena</taxon>
    </lineage>
</organism>
<name>A0A2J7ZJH9_9CHLO</name>
<keyword evidence="8" id="KW-1185">Reference proteome</keyword>
<feature type="compositionally biased region" description="Low complexity" evidence="5">
    <location>
        <begin position="725"/>
        <end position="740"/>
    </location>
</feature>
<evidence type="ECO:0000256" key="1">
    <source>
        <dbReference type="ARBA" id="ARBA00022723"/>
    </source>
</evidence>
<accession>A0A2J7ZJH9</accession>